<feature type="region of interest" description="Disordered" evidence="1">
    <location>
        <begin position="89"/>
        <end position="146"/>
    </location>
</feature>
<evidence type="ECO:0008006" key="4">
    <source>
        <dbReference type="Google" id="ProtNLM"/>
    </source>
</evidence>
<keyword evidence="2" id="KW-0812">Transmembrane</keyword>
<dbReference type="EMBL" id="VNIQ01000014">
    <property type="protein sequence ID" value="TYQ00584.1"/>
    <property type="molecule type" value="Genomic_DNA"/>
</dbReference>
<reference evidence="3" key="1">
    <citation type="submission" date="2019-07" db="EMBL/GenBank/DDBJ databases">
        <title>Genomic Encyclopedia of Type Strains, Phase IV (KMG-IV): sequencing the most valuable type-strain genomes for metagenomic binning, comparative biology and taxonomic classification.</title>
        <authorList>
            <person name="Goeker M."/>
        </authorList>
    </citation>
    <scope>NUCLEOTIDE SEQUENCE</scope>
    <source>
        <strain evidence="3">DSM 44596</strain>
    </source>
</reference>
<proteinExistence type="predicted"/>
<gene>
    <name evidence="3" type="ORF">FNL38_1146</name>
</gene>
<protein>
    <recommendedName>
        <fullName evidence="4">Transmembrane protein</fullName>
    </recommendedName>
</protein>
<sequence length="146" mass="14435">MSMVSEATRVVTGAASVTTSAVGAVGGGVVGGVNGGIRGAVGGMRNGMRAGSKSTPTAVLTLAAMGAAGLVEWPILLGVGGAAVVLRQWDRPDGDRDRHDGEREGEAKKIEKTGRAELGAAQTPGSVQVAGVGTPEKYTTKPGPVA</sequence>
<feature type="compositionally biased region" description="Basic and acidic residues" evidence="1">
    <location>
        <begin position="89"/>
        <end position="115"/>
    </location>
</feature>
<evidence type="ECO:0000256" key="2">
    <source>
        <dbReference type="SAM" id="Phobius"/>
    </source>
</evidence>
<comment type="caution">
    <text evidence="3">The sequence shown here is derived from an EMBL/GenBank/DDBJ whole genome shotgun (WGS) entry which is preliminary data.</text>
</comment>
<dbReference type="AlphaFoldDB" id="A0A652YI00"/>
<keyword evidence="2" id="KW-1133">Transmembrane helix</keyword>
<organism evidence="3">
    <name type="scientific">Nocardia globerula</name>
    <dbReference type="NCBI Taxonomy" id="1818"/>
    <lineage>
        <taxon>Bacteria</taxon>
        <taxon>Bacillati</taxon>
        <taxon>Actinomycetota</taxon>
        <taxon>Actinomycetes</taxon>
        <taxon>Mycobacteriales</taxon>
        <taxon>Nocardiaceae</taxon>
        <taxon>Nocardia</taxon>
    </lineage>
</organism>
<evidence type="ECO:0000256" key="1">
    <source>
        <dbReference type="SAM" id="MobiDB-lite"/>
    </source>
</evidence>
<keyword evidence="2" id="KW-0472">Membrane</keyword>
<name>A0A652YI00_NOCGL</name>
<accession>A0A652YI00</accession>
<evidence type="ECO:0000313" key="3">
    <source>
        <dbReference type="EMBL" id="TYQ00584.1"/>
    </source>
</evidence>
<feature type="transmembrane region" description="Helical" evidence="2">
    <location>
        <begin position="58"/>
        <end position="86"/>
    </location>
</feature>